<keyword evidence="5 13" id="KW-0479">Metal-binding</keyword>
<gene>
    <name evidence="15" type="primary">cadA</name>
    <name evidence="15" type="ORF">HMPREF0183_1099</name>
</gene>
<comment type="similarity">
    <text evidence="2 13">Belongs to the cation transport ATPase (P-type) (TC 3.A.3) family. Type IB subfamily.</text>
</comment>
<dbReference type="Gene3D" id="3.40.50.1000">
    <property type="entry name" value="HAD superfamily/HAD-like"/>
    <property type="match status" value="1"/>
</dbReference>
<evidence type="ECO:0000256" key="8">
    <source>
        <dbReference type="ARBA" id="ARBA00022840"/>
    </source>
</evidence>
<keyword evidence="3 13" id="KW-1003">Cell membrane</keyword>
<dbReference type="FunFam" id="2.70.150.10:FF:000020">
    <property type="entry name" value="Copper-exporting P-type ATPase A"/>
    <property type="match status" value="1"/>
</dbReference>
<comment type="caution">
    <text evidence="15">The sequence shown here is derived from an EMBL/GenBank/DDBJ whole genome shotgun (WGS) entry which is preliminary data.</text>
</comment>
<dbReference type="Pfam" id="PF00122">
    <property type="entry name" value="E1-E2_ATPase"/>
    <property type="match status" value="1"/>
</dbReference>
<dbReference type="Gene3D" id="2.70.150.10">
    <property type="entry name" value="Calcium-transporting ATPase, cytoplasmic transduction domain A"/>
    <property type="match status" value="1"/>
</dbReference>
<keyword evidence="10 13" id="KW-1133">Transmembrane helix</keyword>
<keyword evidence="4 13" id="KW-0812">Transmembrane</keyword>
<dbReference type="eggNOG" id="COG2217">
    <property type="taxonomic scope" value="Bacteria"/>
</dbReference>
<dbReference type="PRINTS" id="PR00119">
    <property type="entry name" value="CATATPASE"/>
</dbReference>
<evidence type="ECO:0000256" key="3">
    <source>
        <dbReference type="ARBA" id="ARBA00022475"/>
    </source>
</evidence>
<dbReference type="Proteomes" id="UP000005714">
    <property type="component" value="Unassembled WGS sequence"/>
</dbReference>
<dbReference type="NCBIfam" id="TIGR01511">
    <property type="entry name" value="ATPase-IB1_Cu"/>
    <property type="match status" value="1"/>
</dbReference>
<dbReference type="OrthoDB" id="7059309at2"/>
<dbReference type="AlphaFoldDB" id="D4YMD9"/>
<evidence type="ECO:0000256" key="13">
    <source>
        <dbReference type="RuleBase" id="RU362081"/>
    </source>
</evidence>
<dbReference type="InterPro" id="IPR051014">
    <property type="entry name" value="Cation_Transport_ATPase_IB"/>
</dbReference>
<evidence type="ECO:0000256" key="10">
    <source>
        <dbReference type="ARBA" id="ARBA00022989"/>
    </source>
</evidence>
<keyword evidence="8 13" id="KW-0067">ATP-binding</keyword>
<dbReference type="SFLD" id="SFLDF00027">
    <property type="entry name" value="p-type_atpase"/>
    <property type="match status" value="1"/>
</dbReference>
<organism evidence="15 16">
    <name type="scientific">Brevibacterium mcbrellneri ATCC 49030</name>
    <dbReference type="NCBI Taxonomy" id="585530"/>
    <lineage>
        <taxon>Bacteria</taxon>
        <taxon>Bacillati</taxon>
        <taxon>Actinomycetota</taxon>
        <taxon>Actinomycetes</taxon>
        <taxon>Micrococcales</taxon>
        <taxon>Brevibacteriaceae</taxon>
        <taxon>Brevibacterium</taxon>
    </lineage>
</organism>
<evidence type="ECO:0000256" key="1">
    <source>
        <dbReference type="ARBA" id="ARBA00004651"/>
    </source>
</evidence>
<feature type="transmembrane region" description="Helical" evidence="13">
    <location>
        <begin position="107"/>
        <end position="122"/>
    </location>
</feature>
<evidence type="ECO:0000256" key="9">
    <source>
        <dbReference type="ARBA" id="ARBA00022967"/>
    </source>
</evidence>
<dbReference type="InterPro" id="IPR008250">
    <property type="entry name" value="ATPase_P-typ_transduc_dom_A_sf"/>
</dbReference>
<name>D4YMD9_9MICO</name>
<dbReference type="InterPro" id="IPR018303">
    <property type="entry name" value="ATPase_P-typ_P_site"/>
</dbReference>
<protein>
    <submittedName>
        <fullName evidence="15">Cadmium-exporting ATPase</fullName>
        <ecNumber evidence="15">3.6.3.3</ecNumber>
    </submittedName>
</protein>
<dbReference type="PANTHER" id="PTHR48085">
    <property type="entry name" value="CADMIUM/ZINC-TRANSPORTING ATPASE HMA2-RELATED"/>
    <property type="match status" value="1"/>
</dbReference>
<feature type="domain" description="P-type ATPase A" evidence="14">
    <location>
        <begin position="138"/>
        <end position="238"/>
    </location>
</feature>
<dbReference type="Pfam" id="PF00702">
    <property type="entry name" value="Hydrolase"/>
    <property type="match status" value="1"/>
</dbReference>
<dbReference type="SFLD" id="SFLDS00003">
    <property type="entry name" value="Haloacid_Dehalogenase"/>
    <property type="match status" value="1"/>
</dbReference>
<keyword evidence="15" id="KW-0378">Hydrolase</keyword>
<dbReference type="InterPro" id="IPR036412">
    <property type="entry name" value="HAD-like_sf"/>
</dbReference>
<dbReference type="InterPro" id="IPR001757">
    <property type="entry name" value="P_typ_ATPase"/>
</dbReference>
<dbReference type="InterPro" id="IPR023214">
    <property type="entry name" value="HAD_sf"/>
</dbReference>
<evidence type="ECO:0000256" key="12">
    <source>
        <dbReference type="ARBA" id="ARBA00023136"/>
    </source>
</evidence>
<feature type="transmembrane region" description="Helical" evidence="13">
    <location>
        <begin position="257"/>
        <end position="274"/>
    </location>
</feature>
<dbReference type="NCBIfam" id="TIGR01525">
    <property type="entry name" value="ATPase-IB_hvy"/>
    <property type="match status" value="1"/>
</dbReference>
<keyword evidence="6 13" id="KW-0547">Nucleotide-binding</keyword>
<reference evidence="15 16" key="1">
    <citation type="submission" date="2010-04" db="EMBL/GenBank/DDBJ databases">
        <authorList>
            <person name="Qin X."/>
            <person name="Bachman B."/>
            <person name="Battles P."/>
            <person name="Bell A."/>
            <person name="Bess C."/>
            <person name="Bickham C."/>
            <person name="Chaboub L."/>
            <person name="Chen D."/>
            <person name="Coyle M."/>
            <person name="Deiros D.R."/>
            <person name="Dinh H."/>
            <person name="Forbes L."/>
            <person name="Fowler G."/>
            <person name="Francisco L."/>
            <person name="Fu Q."/>
            <person name="Gubbala S."/>
            <person name="Hale W."/>
            <person name="Han Y."/>
            <person name="Hemphill L."/>
            <person name="Highlander S.K."/>
            <person name="Hirani K."/>
            <person name="Hogues M."/>
            <person name="Jackson L."/>
            <person name="Jakkamsetti A."/>
            <person name="Javaid M."/>
            <person name="Jiang H."/>
            <person name="Korchina V."/>
            <person name="Kovar C."/>
            <person name="Lara F."/>
            <person name="Lee S."/>
            <person name="Mata R."/>
            <person name="Mathew T."/>
            <person name="Moen C."/>
            <person name="Morales K."/>
            <person name="Munidasa M."/>
            <person name="Nazareth L."/>
            <person name="Ngo R."/>
            <person name="Nguyen L."/>
            <person name="Okwuonu G."/>
            <person name="Ongeri F."/>
            <person name="Patil S."/>
            <person name="Petrosino J."/>
            <person name="Pham C."/>
            <person name="Pham P."/>
            <person name="Pu L.-L."/>
            <person name="Puazo M."/>
            <person name="Raj R."/>
            <person name="Reid J."/>
            <person name="Rouhana J."/>
            <person name="Saada N."/>
            <person name="Shang Y."/>
            <person name="Simmons D."/>
            <person name="Thornton R."/>
            <person name="Warren J."/>
            <person name="Weissenberger G."/>
            <person name="Zhang J."/>
            <person name="Zhang L."/>
            <person name="Zhou C."/>
            <person name="Zhu D."/>
            <person name="Muzny D."/>
            <person name="Worley K."/>
            <person name="Gibbs R."/>
        </authorList>
    </citation>
    <scope>NUCLEOTIDE SEQUENCE [LARGE SCALE GENOMIC DNA]</scope>
    <source>
        <strain evidence="15 16">ATCC 49030</strain>
    </source>
</reference>
<dbReference type="PANTHER" id="PTHR48085:SF5">
    <property type="entry name" value="CADMIUM_ZINC-TRANSPORTING ATPASE HMA4-RELATED"/>
    <property type="match status" value="1"/>
</dbReference>
<keyword evidence="11" id="KW-0186">Copper</keyword>
<dbReference type="GO" id="GO:0016887">
    <property type="term" value="F:ATP hydrolysis activity"/>
    <property type="evidence" value="ECO:0007669"/>
    <property type="project" value="InterPro"/>
</dbReference>
<sequence length="650" mass="68318">MTSKARARISLISGALLVLALVAWGIAQWVDEPALSAVSGWAFATGDIPIVSWRSLQMVSLLGAALTAGWPIAKTALQALRYKTFSIDLLVTIAVTGALVIGELVEAGVVAFLFVFGSWIEARSMERTRRSVSDLIDMAPQEADVIRDGETVTVPASGVKVGEHVVVRTGSRVPVDGTVVDGRGHIDESTITGEPVPALKDDSDSVFSGTIVADGFLTIRAEHVGSDTAFSRIIELVEDAQDSKSSTQRFLDRFSRWYTPTIIVLAVVAFLVTFDAHFALTFLVIACPGALVISTPVSMVAGIGNGARHGVLLKGGDAVERLTAVDTLVVDKTGTLTHGRPTVVEVVGISSDAHEVLRLAAAVETASEHPLGTAVVKATAEVSLSTVSDVRVHAGSGISGTVEGTEVAVGSRRLVNEYCVTLGSWEKKAQELETAGATVFFVIVAGKLAGMIAVADTIRPEAKALSQLHEWGIRDIVMLTGDNPRTATAVARELGIDQVKAELLPEHKVDAVQELTAQGRKVAMIGDGINDAPAIAAAHVGIAMGTGTDVSIDTADVVLAGGRFDQLVHARQLVQATVRNVRQNTFIALATVVALLVGVVAGAVFMSVGMLVHEASVLVVVLNAVRLVRFKAKIRKLDADQGEKSTVELN</sequence>
<dbReference type="RefSeq" id="WP_005883617.1">
    <property type="nucleotide sequence ID" value="NZ_ADNU01000032.1"/>
</dbReference>
<evidence type="ECO:0000256" key="5">
    <source>
        <dbReference type="ARBA" id="ARBA00022723"/>
    </source>
</evidence>
<keyword evidence="7" id="KW-0187">Copper transport</keyword>
<proteinExistence type="inferred from homology"/>
<dbReference type="SFLD" id="SFLDG00002">
    <property type="entry name" value="C1.7:_P-type_atpase_like"/>
    <property type="match status" value="1"/>
</dbReference>
<keyword evidence="7" id="KW-0406">Ion transport</keyword>
<evidence type="ECO:0000256" key="2">
    <source>
        <dbReference type="ARBA" id="ARBA00006024"/>
    </source>
</evidence>
<dbReference type="PRINTS" id="PR00941">
    <property type="entry name" value="CDATPASE"/>
</dbReference>
<dbReference type="CDD" id="cd02079">
    <property type="entry name" value="P-type_ATPase_HM"/>
    <property type="match status" value="1"/>
</dbReference>
<dbReference type="InterPro" id="IPR059000">
    <property type="entry name" value="ATPase_P-type_domA"/>
</dbReference>
<dbReference type="GO" id="GO:0006825">
    <property type="term" value="P:copper ion transport"/>
    <property type="evidence" value="ECO:0007669"/>
    <property type="project" value="UniProtKB-KW"/>
</dbReference>
<evidence type="ECO:0000256" key="11">
    <source>
        <dbReference type="ARBA" id="ARBA00023008"/>
    </source>
</evidence>
<evidence type="ECO:0000259" key="14">
    <source>
        <dbReference type="Pfam" id="PF00122"/>
    </source>
</evidence>
<dbReference type="NCBIfam" id="TIGR01512">
    <property type="entry name" value="ATPase-IB2_Cd"/>
    <property type="match status" value="1"/>
</dbReference>
<dbReference type="InterPro" id="IPR023299">
    <property type="entry name" value="ATPase_P-typ_cyto_dom_N"/>
</dbReference>
<dbReference type="InterPro" id="IPR023298">
    <property type="entry name" value="ATPase_P-typ_TM_dom_sf"/>
</dbReference>
<keyword evidence="9" id="KW-1278">Translocase</keyword>
<evidence type="ECO:0000256" key="6">
    <source>
        <dbReference type="ARBA" id="ARBA00022741"/>
    </source>
</evidence>
<feature type="transmembrane region" description="Helical" evidence="13">
    <location>
        <begin position="280"/>
        <end position="304"/>
    </location>
</feature>
<dbReference type="InterPro" id="IPR027256">
    <property type="entry name" value="P-typ_ATPase_IB"/>
</dbReference>
<feature type="transmembrane region" description="Helical" evidence="13">
    <location>
        <begin position="586"/>
        <end position="605"/>
    </location>
</feature>
<evidence type="ECO:0000256" key="7">
    <source>
        <dbReference type="ARBA" id="ARBA00022796"/>
    </source>
</evidence>
<dbReference type="GO" id="GO:0005886">
    <property type="term" value="C:plasma membrane"/>
    <property type="evidence" value="ECO:0007669"/>
    <property type="project" value="UniProtKB-SubCell"/>
</dbReference>
<keyword evidence="7" id="KW-0813">Transport</keyword>
<dbReference type="Gene3D" id="3.40.1110.10">
    <property type="entry name" value="Calcium-transporting ATPase, cytoplasmic domain N"/>
    <property type="match status" value="1"/>
</dbReference>
<dbReference type="STRING" id="585530.HMPREF0183_1099"/>
<dbReference type="SUPFAM" id="SSF81665">
    <property type="entry name" value="Calcium ATPase, transmembrane domain M"/>
    <property type="match status" value="1"/>
</dbReference>
<evidence type="ECO:0000256" key="4">
    <source>
        <dbReference type="ARBA" id="ARBA00022692"/>
    </source>
</evidence>
<dbReference type="EMBL" id="ADNU01000032">
    <property type="protein sequence ID" value="EFG47600.1"/>
    <property type="molecule type" value="Genomic_DNA"/>
</dbReference>
<dbReference type="SUPFAM" id="SSF81653">
    <property type="entry name" value="Calcium ATPase, transduction domain A"/>
    <property type="match status" value="1"/>
</dbReference>
<dbReference type="PROSITE" id="PS00154">
    <property type="entry name" value="ATPASE_E1_E2"/>
    <property type="match status" value="1"/>
</dbReference>
<keyword evidence="16" id="KW-1185">Reference proteome</keyword>
<dbReference type="EC" id="3.6.3.3" evidence="15"/>
<dbReference type="GO" id="GO:0005524">
    <property type="term" value="F:ATP binding"/>
    <property type="evidence" value="ECO:0007669"/>
    <property type="project" value="UniProtKB-UniRule"/>
</dbReference>
<dbReference type="GO" id="GO:0019829">
    <property type="term" value="F:ATPase-coupled monoatomic cation transmembrane transporter activity"/>
    <property type="evidence" value="ECO:0007669"/>
    <property type="project" value="InterPro"/>
</dbReference>
<evidence type="ECO:0000313" key="16">
    <source>
        <dbReference type="Proteomes" id="UP000005714"/>
    </source>
</evidence>
<accession>D4YMD9</accession>
<dbReference type="InterPro" id="IPR044492">
    <property type="entry name" value="P_typ_ATPase_HD_dom"/>
</dbReference>
<evidence type="ECO:0000313" key="15">
    <source>
        <dbReference type="EMBL" id="EFG47600.1"/>
    </source>
</evidence>
<dbReference type="NCBIfam" id="TIGR01494">
    <property type="entry name" value="ATPase_P-type"/>
    <property type="match status" value="1"/>
</dbReference>
<dbReference type="PROSITE" id="PS01229">
    <property type="entry name" value="COF_2"/>
    <property type="match status" value="1"/>
</dbReference>
<keyword evidence="12 13" id="KW-0472">Membrane</keyword>
<dbReference type="GO" id="GO:0046872">
    <property type="term" value="F:metal ion binding"/>
    <property type="evidence" value="ECO:0007669"/>
    <property type="project" value="UniProtKB-KW"/>
</dbReference>
<dbReference type="SUPFAM" id="SSF56784">
    <property type="entry name" value="HAD-like"/>
    <property type="match status" value="1"/>
</dbReference>
<comment type="subcellular location">
    <subcellularLocation>
        <location evidence="1">Cell membrane</location>
        <topology evidence="1">Multi-pass membrane protein</topology>
    </subcellularLocation>
</comment>
<feature type="transmembrane region" description="Helical" evidence="13">
    <location>
        <begin position="611"/>
        <end position="628"/>
    </location>
</feature>